<accession>A0A060ZFH3</accession>
<proteinExistence type="predicted"/>
<gene>
    <name evidence="1" type="ORF">GSONMT00027200001</name>
</gene>
<dbReference type="STRING" id="8022.A0A060ZFH3"/>
<evidence type="ECO:0000313" key="2">
    <source>
        <dbReference type="Proteomes" id="UP000193380"/>
    </source>
</evidence>
<sequence>MSGDWDEDHLCKKALTLVEELCLHSSAKDSHEASCRDFVYMMRGQQHETGNNIVTYSNIQESFTYTNIH</sequence>
<organism evidence="1 2">
    <name type="scientific">Oncorhynchus mykiss</name>
    <name type="common">Rainbow trout</name>
    <name type="synonym">Salmo gairdneri</name>
    <dbReference type="NCBI Taxonomy" id="8022"/>
    <lineage>
        <taxon>Eukaryota</taxon>
        <taxon>Metazoa</taxon>
        <taxon>Chordata</taxon>
        <taxon>Craniata</taxon>
        <taxon>Vertebrata</taxon>
        <taxon>Euteleostomi</taxon>
        <taxon>Actinopterygii</taxon>
        <taxon>Neopterygii</taxon>
        <taxon>Teleostei</taxon>
        <taxon>Protacanthopterygii</taxon>
        <taxon>Salmoniformes</taxon>
        <taxon>Salmonidae</taxon>
        <taxon>Salmoninae</taxon>
        <taxon>Oncorhynchus</taxon>
    </lineage>
</organism>
<dbReference type="PaxDb" id="8022-A0A060ZFH3"/>
<reference evidence="1" key="2">
    <citation type="submission" date="2014-03" db="EMBL/GenBank/DDBJ databases">
        <authorList>
            <person name="Genoscope - CEA"/>
        </authorList>
    </citation>
    <scope>NUCLEOTIDE SEQUENCE</scope>
</reference>
<dbReference type="EMBL" id="FR956285">
    <property type="protein sequence ID" value="CDR00364.1"/>
    <property type="molecule type" value="Genomic_DNA"/>
</dbReference>
<dbReference type="Proteomes" id="UP000193380">
    <property type="component" value="Unassembled WGS sequence"/>
</dbReference>
<dbReference type="AlphaFoldDB" id="A0A060ZFH3"/>
<name>A0A060ZFH3_ONCMY</name>
<reference evidence="1" key="1">
    <citation type="journal article" date="2014" name="Nat. Commun.">
        <title>The rainbow trout genome provides novel insights into evolution after whole-genome duplication in vertebrates.</title>
        <authorList>
            <person name="Berthelot C."/>
            <person name="Brunet F."/>
            <person name="Chalopin D."/>
            <person name="Juanchich A."/>
            <person name="Bernard M."/>
            <person name="Noel B."/>
            <person name="Bento P."/>
            <person name="Da Silva C."/>
            <person name="Labadie K."/>
            <person name="Alberti A."/>
            <person name="Aury J.M."/>
            <person name="Louis A."/>
            <person name="Dehais P."/>
            <person name="Bardou P."/>
            <person name="Montfort J."/>
            <person name="Klopp C."/>
            <person name="Cabau C."/>
            <person name="Gaspin C."/>
            <person name="Thorgaard G.H."/>
            <person name="Boussaha M."/>
            <person name="Quillet E."/>
            <person name="Guyomard R."/>
            <person name="Galiana D."/>
            <person name="Bobe J."/>
            <person name="Volff J.N."/>
            <person name="Genet C."/>
            <person name="Wincker P."/>
            <person name="Jaillon O."/>
            <person name="Roest Crollius H."/>
            <person name="Guiguen Y."/>
        </authorList>
    </citation>
    <scope>NUCLEOTIDE SEQUENCE [LARGE SCALE GENOMIC DNA]</scope>
</reference>
<evidence type="ECO:0000313" key="1">
    <source>
        <dbReference type="EMBL" id="CDR00364.1"/>
    </source>
</evidence>
<protein>
    <submittedName>
        <fullName evidence="1">Uncharacterized protein</fullName>
    </submittedName>
</protein>